<evidence type="ECO:0000256" key="2">
    <source>
        <dbReference type="ARBA" id="ARBA00006521"/>
    </source>
</evidence>
<dbReference type="NCBIfam" id="TIGR00758">
    <property type="entry name" value="UDG_fam4"/>
    <property type="match status" value="1"/>
</dbReference>
<evidence type="ECO:0000256" key="4">
    <source>
        <dbReference type="ARBA" id="ARBA00019403"/>
    </source>
</evidence>
<reference evidence="14 15" key="1">
    <citation type="submission" date="2023-01" db="EMBL/GenBank/DDBJ databases">
        <title>Cultivation and genomic characterization of new, ubiquitous marine nitrite-oxidizing bacteria from the Nitrospirales.</title>
        <authorList>
            <person name="Mueller A.J."/>
            <person name="Daebeler A."/>
            <person name="Herbold C.W."/>
            <person name="Kirkegaard R.H."/>
            <person name="Daims H."/>
        </authorList>
    </citation>
    <scope>NUCLEOTIDE SEQUENCE [LARGE SCALE GENOMIC DNA]</scope>
    <source>
        <strain evidence="14 15">DK</strain>
    </source>
</reference>
<evidence type="ECO:0000256" key="8">
    <source>
        <dbReference type="ARBA" id="ARBA00022801"/>
    </source>
</evidence>
<keyword evidence="11" id="KW-0234">DNA repair</keyword>
<dbReference type="InterPro" id="IPR051536">
    <property type="entry name" value="UDG_Type-4/5"/>
</dbReference>
<dbReference type="CDD" id="cd10030">
    <property type="entry name" value="UDG-F4_TTUDGA_SPO1dp_like"/>
    <property type="match status" value="1"/>
</dbReference>
<dbReference type="EC" id="3.2.2.27" evidence="3"/>
<evidence type="ECO:0000256" key="9">
    <source>
        <dbReference type="ARBA" id="ARBA00023004"/>
    </source>
</evidence>
<evidence type="ECO:0000313" key="15">
    <source>
        <dbReference type="Proteomes" id="UP001302494"/>
    </source>
</evidence>
<dbReference type="SMART" id="SM00986">
    <property type="entry name" value="UDG"/>
    <property type="match status" value="1"/>
</dbReference>
<evidence type="ECO:0000313" key="14">
    <source>
        <dbReference type="EMBL" id="WNM63943.1"/>
    </source>
</evidence>
<name>A0AA96JXZ4_9BACT</name>
<dbReference type="GO" id="GO:0006281">
    <property type="term" value="P:DNA repair"/>
    <property type="evidence" value="ECO:0007669"/>
    <property type="project" value="UniProtKB-KW"/>
</dbReference>
<evidence type="ECO:0000256" key="1">
    <source>
        <dbReference type="ARBA" id="ARBA00001400"/>
    </source>
</evidence>
<keyword evidence="10" id="KW-0411">Iron-sulfur</keyword>
<accession>A0AA96JXZ4</accession>
<evidence type="ECO:0000256" key="3">
    <source>
        <dbReference type="ARBA" id="ARBA00012030"/>
    </source>
</evidence>
<dbReference type="RefSeq" id="WP_312748756.1">
    <property type="nucleotide sequence ID" value="NZ_CP116968.1"/>
</dbReference>
<dbReference type="EMBL" id="CP116968">
    <property type="protein sequence ID" value="WNM63943.1"/>
    <property type="molecule type" value="Genomic_DNA"/>
</dbReference>
<comment type="similarity">
    <text evidence="2">Belongs to the uracil-DNA glycosylase (UDG) superfamily. Type 4 (UDGa) family.</text>
</comment>
<evidence type="ECO:0000256" key="11">
    <source>
        <dbReference type="ARBA" id="ARBA00023204"/>
    </source>
</evidence>
<feature type="compositionally biased region" description="Polar residues" evidence="12">
    <location>
        <begin position="184"/>
        <end position="202"/>
    </location>
</feature>
<dbReference type="InterPro" id="IPR005273">
    <property type="entry name" value="Ura-DNA_glyco_family4"/>
</dbReference>
<dbReference type="InterPro" id="IPR005122">
    <property type="entry name" value="Uracil-DNA_glycosylase-like"/>
</dbReference>
<evidence type="ECO:0000256" key="5">
    <source>
        <dbReference type="ARBA" id="ARBA00022485"/>
    </source>
</evidence>
<feature type="domain" description="Uracil-DNA glycosylase-like" evidence="13">
    <location>
        <begin position="27"/>
        <end position="173"/>
    </location>
</feature>
<evidence type="ECO:0000256" key="6">
    <source>
        <dbReference type="ARBA" id="ARBA00022723"/>
    </source>
</evidence>
<dbReference type="GO" id="GO:0046872">
    <property type="term" value="F:metal ion binding"/>
    <property type="evidence" value="ECO:0007669"/>
    <property type="project" value="UniProtKB-KW"/>
</dbReference>
<keyword evidence="7" id="KW-0227">DNA damage</keyword>
<dbReference type="PANTHER" id="PTHR33693">
    <property type="entry name" value="TYPE-5 URACIL-DNA GLYCOSYLASE"/>
    <property type="match status" value="1"/>
</dbReference>
<dbReference type="KEGG" id="nneo:PQG83_09345"/>
<evidence type="ECO:0000256" key="12">
    <source>
        <dbReference type="SAM" id="MobiDB-lite"/>
    </source>
</evidence>
<dbReference type="Gene3D" id="3.40.470.10">
    <property type="entry name" value="Uracil-DNA glycosylase-like domain"/>
    <property type="match status" value="1"/>
</dbReference>
<dbReference type="Pfam" id="PF03167">
    <property type="entry name" value="UDG"/>
    <property type="match status" value="1"/>
</dbReference>
<dbReference type="AlphaFoldDB" id="A0AA96JXZ4"/>
<dbReference type="InterPro" id="IPR036895">
    <property type="entry name" value="Uracil-DNA_glycosylase-like_sf"/>
</dbReference>
<proteinExistence type="inferred from homology"/>
<keyword evidence="6" id="KW-0479">Metal-binding</keyword>
<evidence type="ECO:0000259" key="13">
    <source>
        <dbReference type="SMART" id="SM00986"/>
    </source>
</evidence>
<evidence type="ECO:0000256" key="7">
    <source>
        <dbReference type="ARBA" id="ARBA00022763"/>
    </source>
</evidence>
<organism evidence="14 15">
    <name type="scientific">Candidatus Nitrospira neomarina</name>
    <dbReference type="NCBI Taxonomy" id="3020899"/>
    <lineage>
        <taxon>Bacteria</taxon>
        <taxon>Pseudomonadati</taxon>
        <taxon>Nitrospirota</taxon>
        <taxon>Nitrospiria</taxon>
        <taxon>Nitrospirales</taxon>
        <taxon>Nitrospiraceae</taxon>
        <taxon>Nitrospira</taxon>
    </lineage>
</organism>
<gene>
    <name evidence="14" type="ORF">PQG83_09345</name>
</gene>
<dbReference type="GO" id="GO:0004844">
    <property type="term" value="F:uracil DNA N-glycosylase activity"/>
    <property type="evidence" value="ECO:0007669"/>
    <property type="project" value="UniProtKB-EC"/>
</dbReference>
<dbReference type="Proteomes" id="UP001302494">
    <property type="component" value="Chromosome"/>
</dbReference>
<evidence type="ECO:0000256" key="10">
    <source>
        <dbReference type="ARBA" id="ARBA00023014"/>
    </source>
</evidence>
<dbReference type="PANTHER" id="PTHR33693:SF1">
    <property type="entry name" value="TYPE-4 URACIL-DNA GLYCOSYLASE"/>
    <property type="match status" value="1"/>
</dbReference>
<dbReference type="SMART" id="SM00987">
    <property type="entry name" value="UreE_C"/>
    <property type="match status" value="1"/>
</dbReference>
<keyword evidence="15" id="KW-1185">Reference proteome</keyword>
<keyword evidence="8" id="KW-0378">Hydrolase</keyword>
<sequence length="219" mass="24165">MDLHELKSSLHDCQRCGLSSGRTQVVFGTGHPQADIMFVGEAPGFYEDRQGEPFVGAAGKFLNELLQSIGLSRADIFIANVIKCRPPNNRDPLPEEIETCKPFLLQQIELIKPKLVCTLGNFATQTLLERKVGITKVRGQVIRMPNFIVFPLLHPAAALHQGNLRVPLKEDFQKLKTVLEDMSKTPTLPQTASPPTLPSSKAPSKEETPADPPTQMSLF</sequence>
<protein>
    <recommendedName>
        <fullName evidence="4">Type-4 uracil-DNA glycosylase</fullName>
        <ecNumber evidence="3">3.2.2.27</ecNumber>
    </recommendedName>
</protein>
<feature type="region of interest" description="Disordered" evidence="12">
    <location>
        <begin position="180"/>
        <end position="219"/>
    </location>
</feature>
<keyword evidence="9" id="KW-0408">Iron</keyword>
<dbReference type="GO" id="GO:0051539">
    <property type="term" value="F:4 iron, 4 sulfur cluster binding"/>
    <property type="evidence" value="ECO:0007669"/>
    <property type="project" value="UniProtKB-KW"/>
</dbReference>
<dbReference type="SUPFAM" id="SSF52141">
    <property type="entry name" value="Uracil-DNA glycosylase-like"/>
    <property type="match status" value="1"/>
</dbReference>
<comment type="catalytic activity">
    <reaction evidence="1">
        <text>Hydrolyzes single-stranded DNA or mismatched double-stranded DNA and polynucleotides, releasing free uracil.</text>
        <dbReference type="EC" id="3.2.2.27"/>
    </reaction>
</comment>
<keyword evidence="5" id="KW-0004">4Fe-4S</keyword>